<feature type="non-terminal residue" evidence="1">
    <location>
        <position position="68"/>
    </location>
</feature>
<sequence>QIHHSDNQKHFDRNLGSGLAISDRACGTLIKAHQVRKITVGVGNKDRGHNSLIDAYWRPIYENLQTPW</sequence>
<keyword evidence="2" id="KW-1185">Reference proteome</keyword>
<gene>
    <name evidence="1" type="ORF">V6250_21310</name>
</gene>
<evidence type="ECO:0000313" key="2">
    <source>
        <dbReference type="Proteomes" id="UP001374952"/>
    </source>
</evidence>
<dbReference type="Proteomes" id="UP001374952">
    <property type="component" value="Unassembled WGS sequence"/>
</dbReference>
<dbReference type="EMBL" id="JBAKAX010000361">
    <property type="protein sequence ID" value="MEL0606651.1"/>
    <property type="molecule type" value="Genomic_DNA"/>
</dbReference>
<accession>A0ACC6RA02</accession>
<organism evidence="1 2">
    <name type="scientific">Pseudoalteromonas undina</name>
    <dbReference type="NCBI Taxonomy" id="43660"/>
    <lineage>
        <taxon>Bacteria</taxon>
        <taxon>Pseudomonadati</taxon>
        <taxon>Pseudomonadota</taxon>
        <taxon>Gammaproteobacteria</taxon>
        <taxon>Alteromonadales</taxon>
        <taxon>Pseudoalteromonadaceae</taxon>
        <taxon>Pseudoalteromonas</taxon>
    </lineage>
</organism>
<protein>
    <submittedName>
        <fullName evidence="1">Sterol desaturase family protein</fullName>
    </submittedName>
</protein>
<name>A0ACC6RA02_9GAMM</name>
<proteinExistence type="predicted"/>
<comment type="caution">
    <text evidence="1">The sequence shown here is derived from an EMBL/GenBank/DDBJ whole genome shotgun (WGS) entry which is preliminary data.</text>
</comment>
<feature type="non-terminal residue" evidence="1">
    <location>
        <position position="1"/>
    </location>
</feature>
<reference evidence="1" key="1">
    <citation type="submission" date="2024-02" db="EMBL/GenBank/DDBJ databases">
        <title>Bacteria isolated from the canopy kelp, Nereocystis luetkeana.</title>
        <authorList>
            <person name="Pfister C.A."/>
            <person name="Younker I.T."/>
            <person name="Light S.H."/>
        </authorList>
    </citation>
    <scope>NUCLEOTIDE SEQUENCE</scope>
    <source>
        <strain evidence="1">TN.2.01</strain>
    </source>
</reference>
<evidence type="ECO:0000313" key="1">
    <source>
        <dbReference type="EMBL" id="MEL0606651.1"/>
    </source>
</evidence>